<dbReference type="Gene3D" id="1.10.510.10">
    <property type="entry name" value="Transferase(Phosphotransferase) domain 1"/>
    <property type="match status" value="1"/>
</dbReference>
<dbReference type="PROSITE" id="PS00107">
    <property type="entry name" value="PROTEIN_KINASE_ATP"/>
    <property type="match status" value="1"/>
</dbReference>
<evidence type="ECO:0000259" key="5">
    <source>
        <dbReference type="PROSITE" id="PS50011"/>
    </source>
</evidence>
<evidence type="ECO:0000313" key="6">
    <source>
        <dbReference type="EMBL" id="ELP94689.1"/>
    </source>
</evidence>
<dbReference type="KEGG" id="eiv:EIN_108410"/>
<dbReference type="VEuPathDB" id="AmoebaDB:EIN_108410"/>
<evidence type="ECO:0000256" key="4">
    <source>
        <dbReference type="SAM" id="Phobius"/>
    </source>
</evidence>
<keyword evidence="6" id="KW-0808">Transferase</keyword>
<dbReference type="InterPro" id="IPR000742">
    <property type="entry name" value="EGF"/>
</dbReference>
<sequence>MNIKENVTFDYCVLSFLDFSNITFYPSTVVKVESCIEFFNATKSLFAKKSSIEVRQGIYFFGNATQNTQLEVTVESGASLYLYSEHFILSDYCNIDVFLIERYRECFAVILDYDSIAHVKNPSILEPPLFTVMKGNTKVKIYAFIAADCFDIFGFREIHAGADSDIIKLIGDGKVQRVCPKNKDVFNTTVYCHMNGTNYMNEYLLGETKYSFTHPNCPYTSSEANHLMVFSENKEVTVSGINNKILYIEFVGEEVDVTMDSNNQIFLYGTFRNSGAKDMFQSYIPKCSAGFTQRMAYFSSFARYFLNCKDHVAVEPNVDTLDIGLTDSIYRVVAMSNMPLIVYTKIDEDYTKFSPIKSVVGYMVLSERYFNFTNGNQINLYDNAYYKNNTLYGYTRRGGKYVKHKYYLGNSQYAECPENTLECNNETFAIKCEKDYFMAKSGKCASKTENLCRGVLGDICLKTSNYFDFVNGKSVSCNTNCLTCNDNTCEICKEGKIMRDGMCEDVTLDVTSFNNQNKNLKSTAQIVTSTTSVISCPQSYFVSNLMCTKCSSKFMNCDICNKKKCEKCASEYSLDSNDDCYNTHCILLVSNRCEKCTDGYALSSDGTCVPAIENCMVYSNTICDQCTPNTKLFNNTCTENLVIPDEDQCLEYDFLGCSRCKDGYYTGELNMCQPCNIKCRKCTGNAEKCQDCITGTVLINGKCVTLFELEGICKEFNLAGNCVLCADGYFVYNSSCSECNDNCAICKNEFSCEMCKKDYFRNESLKCEIASNLHNCASYNENGCLQCESGYFRNSKRCEKCSENCESCTDRHTCLECLNNWELTDGMCKERNYIVNCVNVFNSYCEECERWYSLSDDKTSCKSEMYKRNIIIIVVCVVVAIFIVAIVMIVLGQKLIKMHIRKKERKDKGVISLKENAVELCVLGEELLSSVKSVQFPDQIEVNKETQTSLVLGNKSDYTIKLQITTKKMESYSLKIVPSVVILRSNECCTFTVSITPNCSGDFSGNLGVVYCHLKTGKEITENIPFTAETVLSTWIDDNSITYLEQIGKGGFGLVYKGIYKTNKVAVKKLNITNGDTLCDEFENEVEMLDKMKSPYIIRFFGAVHIGNSRMIIMELAAHGSLMRLIEKIKKKKITKKLKTKILLDAAKGVSYLHTNGILHRDIKPGNILICDYSYAAEVNAKLSDFGSSRNVNRATAFDMTFTTGIGTPVYMAPELLNCRKYTLPADVYAFGITCYECFIWDKAYKEIKFAFQIANYVCEGKRPETSELDEDVVEILNGTWKQDPKERTDIQEIVKEFEELFKRTIEDNNNLKLEAL</sequence>
<evidence type="ECO:0000313" key="7">
    <source>
        <dbReference type="Proteomes" id="UP000014680"/>
    </source>
</evidence>
<gene>
    <name evidence="6" type="ORF">EIN_108410</name>
</gene>
<dbReference type="EMBL" id="KB206180">
    <property type="protein sequence ID" value="ELP94689.1"/>
    <property type="molecule type" value="Genomic_DNA"/>
</dbReference>
<dbReference type="PANTHER" id="PTHR45756:SF1">
    <property type="entry name" value="PROTEIN KINASE DOMAIN CONTAINING PROTEIN"/>
    <property type="match status" value="1"/>
</dbReference>
<dbReference type="SUPFAM" id="SSF57184">
    <property type="entry name" value="Growth factor receptor domain"/>
    <property type="match status" value="4"/>
</dbReference>
<dbReference type="PROSITE" id="PS50011">
    <property type="entry name" value="PROTEIN_KINASE_DOM"/>
    <property type="match status" value="1"/>
</dbReference>
<dbReference type="Gene3D" id="2.60.40.10">
    <property type="entry name" value="Immunoglobulins"/>
    <property type="match status" value="1"/>
</dbReference>
<protein>
    <submittedName>
        <fullName evidence="6">Protein serine/threonine kinase, putative</fullName>
    </submittedName>
</protein>
<dbReference type="SMART" id="SM00220">
    <property type="entry name" value="S_TKc"/>
    <property type="match status" value="1"/>
</dbReference>
<dbReference type="GeneID" id="14893690"/>
<dbReference type="InterPro" id="IPR000719">
    <property type="entry name" value="Prot_kinase_dom"/>
</dbReference>
<dbReference type="InterPro" id="IPR008271">
    <property type="entry name" value="Ser/Thr_kinase_AS"/>
</dbReference>
<organism evidence="6 7">
    <name type="scientific">Entamoeba invadens IP1</name>
    <dbReference type="NCBI Taxonomy" id="370355"/>
    <lineage>
        <taxon>Eukaryota</taxon>
        <taxon>Amoebozoa</taxon>
        <taxon>Evosea</taxon>
        <taxon>Archamoebae</taxon>
        <taxon>Mastigamoebida</taxon>
        <taxon>Entamoebidae</taxon>
        <taxon>Entamoeba</taxon>
    </lineage>
</organism>
<evidence type="ECO:0000256" key="3">
    <source>
        <dbReference type="PROSITE-ProRule" id="PRU10141"/>
    </source>
</evidence>
<keyword evidence="2 3" id="KW-0067">ATP-binding</keyword>
<dbReference type="InterPro" id="IPR011009">
    <property type="entry name" value="Kinase-like_dom_sf"/>
</dbReference>
<dbReference type="GO" id="GO:0005524">
    <property type="term" value="F:ATP binding"/>
    <property type="evidence" value="ECO:0007669"/>
    <property type="project" value="UniProtKB-UniRule"/>
</dbReference>
<dbReference type="PROSITE" id="PS00108">
    <property type="entry name" value="PROTEIN_KINASE_ST"/>
    <property type="match status" value="1"/>
</dbReference>
<feature type="transmembrane region" description="Helical" evidence="4">
    <location>
        <begin position="870"/>
        <end position="896"/>
    </location>
</feature>
<keyword evidence="4" id="KW-0472">Membrane</keyword>
<dbReference type="OrthoDB" id="28230at2759"/>
<dbReference type="Proteomes" id="UP000014680">
    <property type="component" value="Unassembled WGS sequence"/>
</dbReference>
<evidence type="ECO:0000256" key="1">
    <source>
        <dbReference type="ARBA" id="ARBA00022741"/>
    </source>
</evidence>
<dbReference type="InterPro" id="IPR006212">
    <property type="entry name" value="Furin_repeat"/>
</dbReference>
<keyword evidence="6" id="KW-0418">Kinase</keyword>
<feature type="domain" description="Protein kinase" evidence="5">
    <location>
        <begin position="1041"/>
        <end position="1302"/>
    </location>
</feature>
<dbReference type="SMART" id="SM00261">
    <property type="entry name" value="FU"/>
    <property type="match status" value="5"/>
</dbReference>
<feature type="binding site" evidence="3">
    <location>
        <position position="1069"/>
    </location>
    <ligand>
        <name>ATP</name>
        <dbReference type="ChEBI" id="CHEBI:30616"/>
    </ligand>
</feature>
<reference evidence="6 7" key="1">
    <citation type="submission" date="2012-10" db="EMBL/GenBank/DDBJ databases">
        <authorList>
            <person name="Zafar N."/>
            <person name="Inman J."/>
            <person name="Hall N."/>
            <person name="Lorenzi H."/>
            <person name="Caler E."/>
        </authorList>
    </citation>
    <scope>NUCLEOTIDE SEQUENCE [LARGE SCALE GENOMIC DNA]</scope>
    <source>
        <strain evidence="6 7">IP1</strain>
    </source>
</reference>
<dbReference type="RefSeq" id="XP_004261460.1">
    <property type="nucleotide sequence ID" value="XM_004261412.1"/>
</dbReference>
<keyword evidence="1 3" id="KW-0547">Nucleotide-binding</keyword>
<keyword evidence="4" id="KW-1133">Transmembrane helix</keyword>
<proteinExistence type="predicted"/>
<dbReference type="InterPro" id="IPR013783">
    <property type="entry name" value="Ig-like_fold"/>
</dbReference>
<keyword evidence="4" id="KW-0812">Transmembrane</keyword>
<dbReference type="Pfam" id="PF00069">
    <property type="entry name" value="Pkinase"/>
    <property type="match status" value="1"/>
</dbReference>
<dbReference type="InterPro" id="IPR009030">
    <property type="entry name" value="Growth_fac_rcpt_cys_sf"/>
</dbReference>
<dbReference type="GO" id="GO:0004672">
    <property type="term" value="F:protein kinase activity"/>
    <property type="evidence" value="ECO:0007669"/>
    <property type="project" value="InterPro"/>
</dbReference>
<name>L7FPC6_ENTIV</name>
<dbReference type="SMART" id="SM00181">
    <property type="entry name" value="EGF"/>
    <property type="match status" value="5"/>
</dbReference>
<accession>L7FPC6</accession>
<evidence type="ECO:0000256" key="2">
    <source>
        <dbReference type="ARBA" id="ARBA00022840"/>
    </source>
</evidence>
<dbReference type="Gene3D" id="2.10.220.10">
    <property type="entry name" value="Hormone Receptor, Insulin-like Growth Factor Receptor 1, Chain A, domain 2"/>
    <property type="match status" value="2"/>
</dbReference>
<dbReference type="SUPFAM" id="SSF56112">
    <property type="entry name" value="Protein kinase-like (PK-like)"/>
    <property type="match status" value="1"/>
</dbReference>
<dbReference type="InterPro" id="IPR017441">
    <property type="entry name" value="Protein_kinase_ATP_BS"/>
</dbReference>
<dbReference type="InterPro" id="IPR053215">
    <property type="entry name" value="TKL_Ser/Thr_kinase"/>
</dbReference>
<keyword evidence="7" id="KW-1185">Reference proteome</keyword>
<dbReference type="PANTHER" id="PTHR45756">
    <property type="entry name" value="PALMITOYLTRANSFERASE"/>
    <property type="match status" value="1"/>
</dbReference>